<dbReference type="InterPro" id="IPR036526">
    <property type="entry name" value="C-N_Hydrolase_sf"/>
</dbReference>
<dbReference type="Proteomes" id="UP001056384">
    <property type="component" value="Chromosome 1"/>
</dbReference>
<keyword evidence="1 3" id="KW-0378">Hydrolase</keyword>
<proteinExistence type="predicted"/>
<organism evidence="3 4">
    <name type="scientific">Septoria linicola</name>
    <dbReference type="NCBI Taxonomy" id="215465"/>
    <lineage>
        <taxon>Eukaryota</taxon>
        <taxon>Fungi</taxon>
        <taxon>Dikarya</taxon>
        <taxon>Ascomycota</taxon>
        <taxon>Pezizomycotina</taxon>
        <taxon>Dothideomycetes</taxon>
        <taxon>Dothideomycetidae</taxon>
        <taxon>Mycosphaerellales</taxon>
        <taxon>Mycosphaerellaceae</taxon>
        <taxon>Septoria</taxon>
    </lineage>
</organism>
<dbReference type="PROSITE" id="PS50263">
    <property type="entry name" value="CN_HYDROLASE"/>
    <property type="match status" value="1"/>
</dbReference>
<feature type="domain" description="CN hydrolase" evidence="2">
    <location>
        <begin position="2"/>
        <end position="254"/>
    </location>
</feature>
<reference evidence="3" key="1">
    <citation type="submission" date="2022-06" db="EMBL/GenBank/DDBJ databases">
        <title>Complete genome sequences of two strains of the flax pathogen Septoria linicola.</title>
        <authorList>
            <person name="Lapalu N."/>
            <person name="Simon A."/>
            <person name="Demenou B."/>
            <person name="Paumier D."/>
            <person name="Guillot M.-P."/>
            <person name="Gout L."/>
            <person name="Valade R."/>
        </authorList>
    </citation>
    <scope>NUCLEOTIDE SEQUENCE</scope>
    <source>
        <strain evidence="3">SE15195</strain>
    </source>
</reference>
<dbReference type="SUPFAM" id="SSF56317">
    <property type="entry name" value="Carbon-nitrogen hydrolase"/>
    <property type="match status" value="1"/>
</dbReference>
<dbReference type="InterPro" id="IPR045254">
    <property type="entry name" value="Nit1/2_C-N_Hydrolase"/>
</dbReference>
<dbReference type="OrthoDB" id="10250282at2759"/>
<dbReference type="Gene3D" id="3.60.110.10">
    <property type="entry name" value="Carbon-nitrogen hydrolase"/>
    <property type="match status" value="1"/>
</dbReference>
<dbReference type="PANTHER" id="PTHR23088:SF27">
    <property type="entry name" value="DEAMINATED GLUTATHIONE AMIDASE"/>
    <property type="match status" value="1"/>
</dbReference>
<name>A0A9Q9EF61_9PEZI</name>
<keyword evidence="4" id="KW-1185">Reference proteome</keyword>
<dbReference type="GO" id="GO:0016811">
    <property type="term" value="F:hydrolase activity, acting on carbon-nitrogen (but not peptide) bonds, in linear amides"/>
    <property type="evidence" value="ECO:0007669"/>
    <property type="project" value="InterPro"/>
</dbReference>
<evidence type="ECO:0000313" key="3">
    <source>
        <dbReference type="EMBL" id="USW47624.1"/>
    </source>
</evidence>
<sequence length="276" mass="30322">MARIAVGQITSTASMVENLAQCRTAIRKAVAGGAKALFLPEASDYIGSSPTQSLQLCKSAEHSPFVLGLREDAKQHSLAISVGIHEPSTSNSKRIRNTLVWIDENGSITQRYQKVHLFDLDIPGATMKESDTVEPGTELPTPFDSIAGKIGAMICFDLRFPELALALMRRKAEILLYPSAFTVPTGKAHWLALLRARAIETQTYVVAAAQVGRHNEKRTSYGHSLVIDPWGEVVAECGGEQQDDPEVVFADIDLEKVHKIRTQMPLLRRTDVYAQI</sequence>
<protein>
    <submittedName>
        <fullName evidence="3">Carbon-nitrogen hydrolase</fullName>
    </submittedName>
</protein>
<dbReference type="PANTHER" id="PTHR23088">
    <property type="entry name" value="NITRILASE-RELATED"/>
    <property type="match status" value="1"/>
</dbReference>
<dbReference type="EMBL" id="CP099418">
    <property type="protein sequence ID" value="USW47624.1"/>
    <property type="molecule type" value="Genomic_DNA"/>
</dbReference>
<evidence type="ECO:0000313" key="4">
    <source>
        <dbReference type="Proteomes" id="UP001056384"/>
    </source>
</evidence>
<evidence type="ECO:0000256" key="1">
    <source>
        <dbReference type="ARBA" id="ARBA00022801"/>
    </source>
</evidence>
<accession>A0A9Q9EF61</accession>
<dbReference type="Pfam" id="PF00795">
    <property type="entry name" value="CN_hydrolase"/>
    <property type="match status" value="1"/>
</dbReference>
<dbReference type="InterPro" id="IPR003010">
    <property type="entry name" value="C-N_Hydrolase"/>
</dbReference>
<evidence type="ECO:0000259" key="2">
    <source>
        <dbReference type="PROSITE" id="PS50263"/>
    </source>
</evidence>
<gene>
    <name evidence="3" type="ORF">Slin15195_G009430</name>
</gene>
<dbReference type="CDD" id="cd07572">
    <property type="entry name" value="nit"/>
    <property type="match status" value="1"/>
</dbReference>
<dbReference type="AlphaFoldDB" id="A0A9Q9EF61"/>